<dbReference type="InterPro" id="IPR011605">
    <property type="entry name" value="NusB_fam"/>
</dbReference>
<evidence type="ECO:0000256" key="4">
    <source>
        <dbReference type="ARBA" id="ARBA00023015"/>
    </source>
</evidence>
<dbReference type="PANTHER" id="PTHR11078">
    <property type="entry name" value="N UTILIZATION SUBSTANCE PROTEIN B-RELATED"/>
    <property type="match status" value="1"/>
</dbReference>
<evidence type="ECO:0000256" key="5">
    <source>
        <dbReference type="ARBA" id="ARBA00023163"/>
    </source>
</evidence>
<name>A0A9D1H8Y7_9FLAO</name>
<dbReference type="GO" id="GO:0005829">
    <property type="term" value="C:cytosol"/>
    <property type="evidence" value="ECO:0007669"/>
    <property type="project" value="TreeGrafter"/>
</dbReference>
<accession>A0A9D1H8Y7</accession>
<dbReference type="InterPro" id="IPR035926">
    <property type="entry name" value="NusB-like_sf"/>
</dbReference>
<keyword evidence="5" id="KW-0804">Transcription</keyword>
<dbReference type="SUPFAM" id="SSF48013">
    <property type="entry name" value="NusB-like"/>
    <property type="match status" value="1"/>
</dbReference>
<evidence type="ECO:0000313" key="8">
    <source>
        <dbReference type="Proteomes" id="UP000824161"/>
    </source>
</evidence>
<protein>
    <submittedName>
        <fullName evidence="7">Transcription antitermination protein NusB</fullName>
    </submittedName>
</protein>
<dbReference type="EMBL" id="DVLY01000047">
    <property type="protein sequence ID" value="HIT97591.1"/>
    <property type="molecule type" value="Genomic_DNA"/>
</dbReference>
<sequence length="312" mass="35602">MLTRRHIRARVMQALYACRQSEPQDTDTFRKNFLTGIERINDLYALQASLLDAIVRKAESRLEARRAKHFASPQERTPNRKFAENPFSALLTENPAYARACQKYASLWADHSEYVENLLGAIEASPQYERYMNSADTSFAGHKAFLVFVFREIIAPDDALSDFYEDCDMDWSADLPVANTMLLKTLEDVKENHPDFPIPALFKDTSDRMFAVELLDKSLSEGPSYRELIVRKAENWDPERIALVDMILMEMAVTEFVSFPSIPTKVTLNEYIELAKDYSSPKSPVFVNGILDKVLDELNAEGKIHKSGRGLM</sequence>
<dbReference type="Gene3D" id="1.10.940.10">
    <property type="entry name" value="NusB-like"/>
    <property type="match status" value="1"/>
</dbReference>
<dbReference type="GO" id="GO:0031564">
    <property type="term" value="P:transcription antitermination"/>
    <property type="evidence" value="ECO:0007669"/>
    <property type="project" value="UniProtKB-KW"/>
</dbReference>
<keyword evidence="4" id="KW-0805">Transcription regulation</keyword>
<evidence type="ECO:0000256" key="1">
    <source>
        <dbReference type="ARBA" id="ARBA00005952"/>
    </source>
</evidence>
<evidence type="ECO:0000256" key="3">
    <source>
        <dbReference type="ARBA" id="ARBA00022884"/>
    </source>
</evidence>
<comment type="similarity">
    <text evidence="1">Belongs to the NusB family.</text>
</comment>
<feature type="domain" description="NusB/RsmB/TIM44" evidence="6">
    <location>
        <begin position="204"/>
        <end position="295"/>
    </location>
</feature>
<proteinExistence type="inferred from homology"/>
<comment type="caution">
    <text evidence="7">The sequence shown here is derived from an EMBL/GenBank/DDBJ whole genome shotgun (WGS) entry which is preliminary data.</text>
</comment>
<reference evidence="7" key="1">
    <citation type="submission" date="2020-10" db="EMBL/GenBank/DDBJ databases">
        <authorList>
            <person name="Gilroy R."/>
        </authorList>
    </citation>
    <scope>NUCLEOTIDE SEQUENCE</scope>
    <source>
        <strain evidence="7">1383</strain>
    </source>
</reference>
<evidence type="ECO:0000313" key="7">
    <source>
        <dbReference type="EMBL" id="HIT97591.1"/>
    </source>
</evidence>
<reference evidence="7" key="2">
    <citation type="journal article" date="2021" name="PeerJ">
        <title>Extensive microbial diversity within the chicken gut microbiome revealed by metagenomics and culture.</title>
        <authorList>
            <person name="Gilroy R."/>
            <person name="Ravi A."/>
            <person name="Getino M."/>
            <person name="Pursley I."/>
            <person name="Horton D.L."/>
            <person name="Alikhan N.F."/>
            <person name="Baker D."/>
            <person name="Gharbi K."/>
            <person name="Hall N."/>
            <person name="Watson M."/>
            <person name="Adriaenssens E.M."/>
            <person name="Foster-Nyarko E."/>
            <person name="Jarju S."/>
            <person name="Secka A."/>
            <person name="Antonio M."/>
            <person name="Oren A."/>
            <person name="Chaudhuri R.R."/>
            <person name="La Ragione R."/>
            <person name="Hildebrand F."/>
            <person name="Pallen M.J."/>
        </authorList>
    </citation>
    <scope>NUCLEOTIDE SEQUENCE</scope>
    <source>
        <strain evidence="7">1383</strain>
    </source>
</reference>
<dbReference type="GO" id="GO:0006353">
    <property type="term" value="P:DNA-templated transcription termination"/>
    <property type="evidence" value="ECO:0007669"/>
    <property type="project" value="InterPro"/>
</dbReference>
<keyword evidence="3" id="KW-0694">RNA-binding</keyword>
<dbReference type="PANTHER" id="PTHR11078:SF3">
    <property type="entry name" value="ANTITERMINATION NUSB DOMAIN-CONTAINING PROTEIN"/>
    <property type="match status" value="1"/>
</dbReference>
<evidence type="ECO:0000259" key="6">
    <source>
        <dbReference type="Pfam" id="PF01029"/>
    </source>
</evidence>
<gene>
    <name evidence="7" type="ORF">IAC44_02000</name>
</gene>
<keyword evidence="2" id="KW-0889">Transcription antitermination</keyword>
<evidence type="ECO:0000256" key="2">
    <source>
        <dbReference type="ARBA" id="ARBA00022814"/>
    </source>
</evidence>
<organism evidence="7 8">
    <name type="scientific">Candidatus Merdimorpha stercoravium</name>
    <dbReference type="NCBI Taxonomy" id="2840863"/>
    <lineage>
        <taxon>Bacteria</taxon>
        <taxon>Pseudomonadati</taxon>
        <taxon>Bacteroidota</taxon>
        <taxon>Flavobacteriia</taxon>
        <taxon>Flavobacteriales</taxon>
        <taxon>Candidatus Merdimorpha</taxon>
    </lineage>
</organism>
<dbReference type="Pfam" id="PF01029">
    <property type="entry name" value="NusB"/>
    <property type="match status" value="1"/>
</dbReference>
<dbReference type="InterPro" id="IPR006027">
    <property type="entry name" value="NusB_RsmB_TIM44"/>
</dbReference>
<dbReference type="AlphaFoldDB" id="A0A9D1H8Y7"/>
<dbReference type="Proteomes" id="UP000824161">
    <property type="component" value="Unassembled WGS sequence"/>
</dbReference>
<dbReference type="GO" id="GO:0003723">
    <property type="term" value="F:RNA binding"/>
    <property type="evidence" value="ECO:0007669"/>
    <property type="project" value="UniProtKB-KW"/>
</dbReference>